<accession>A0ABD2Q0W7</accession>
<dbReference type="InterPro" id="IPR035940">
    <property type="entry name" value="CAP_sf"/>
</dbReference>
<feature type="domain" description="SCP" evidence="1">
    <location>
        <begin position="24"/>
        <end position="158"/>
    </location>
</feature>
<comment type="caution">
    <text evidence="2">The sequence shown here is derived from an EMBL/GenBank/DDBJ whole genome shotgun (WGS) entry which is preliminary data.</text>
</comment>
<dbReference type="InterPro" id="IPR001283">
    <property type="entry name" value="CRISP-related"/>
</dbReference>
<dbReference type="InterPro" id="IPR014044">
    <property type="entry name" value="CAP_dom"/>
</dbReference>
<keyword evidence="3" id="KW-1185">Reference proteome</keyword>
<reference evidence="2 3" key="1">
    <citation type="submission" date="2024-11" db="EMBL/GenBank/DDBJ databases">
        <title>Adaptive evolution of stress response genes in parasites aligns with host niche diversity.</title>
        <authorList>
            <person name="Hahn C."/>
            <person name="Resl P."/>
        </authorList>
    </citation>
    <scope>NUCLEOTIDE SEQUENCE [LARGE SCALE GENOMIC DNA]</scope>
    <source>
        <strain evidence="2">EGGRZ-B1_66</strain>
        <tissue evidence="2">Body</tissue>
    </source>
</reference>
<dbReference type="PANTHER" id="PTHR10334">
    <property type="entry name" value="CYSTEINE-RICH SECRETORY PROTEIN-RELATED"/>
    <property type="match status" value="1"/>
</dbReference>
<dbReference type="Pfam" id="PF00188">
    <property type="entry name" value="CAP"/>
    <property type="match status" value="1"/>
</dbReference>
<dbReference type="InterPro" id="IPR034113">
    <property type="entry name" value="SCP_GAPR1-like"/>
</dbReference>
<protein>
    <recommendedName>
        <fullName evidence="1">SCP domain-containing protein</fullName>
    </recommendedName>
</protein>
<dbReference type="SUPFAM" id="SSF55797">
    <property type="entry name" value="PR-1-like"/>
    <property type="match status" value="1"/>
</dbReference>
<dbReference type="InterPro" id="IPR018244">
    <property type="entry name" value="Allrgn_V5/Tpx1_CS"/>
</dbReference>
<dbReference type="PRINTS" id="PR00837">
    <property type="entry name" value="V5TPXLIKE"/>
</dbReference>
<dbReference type="FunFam" id="3.40.33.10:FF:000002">
    <property type="entry name" value="Golgi-associated plant pathogenesis-related protein 1"/>
    <property type="match status" value="1"/>
</dbReference>
<dbReference type="SMART" id="SM00198">
    <property type="entry name" value="SCP"/>
    <property type="match status" value="1"/>
</dbReference>
<sequence>MGFLPCINKKGGKTQKITGKMDKKFNKDCMDEHNRLRQLHGCPPIKLSNELAKQAQNYANELASKGTLSHSAADDYGENLATRYSTGDVELTGKQATLMWYSEIKDYQFGQENQLNCGHFSQVVWKCTKEAGFGIALSPDGKKITVVGQYRPPGNYNNEWNANVPVPVSGAVYIPTSEELG</sequence>
<evidence type="ECO:0000259" key="1">
    <source>
        <dbReference type="SMART" id="SM00198"/>
    </source>
</evidence>
<dbReference type="PROSITE" id="PS01009">
    <property type="entry name" value="CRISP_1"/>
    <property type="match status" value="1"/>
</dbReference>
<evidence type="ECO:0000313" key="3">
    <source>
        <dbReference type="Proteomes" id="UP001626550"/>
    </source>
</evidence>
<organism evidence="2 3">
    <name type="scientific">Cichlidogyrus casuarinus</name>
    <dbReference type="NCBI Taxonomy" id="1844966"/>
    <lineage>
        <taxon>Eukaryota</taxon>
        <taxon>Metazoa</taxon>
        <taxon>Spiralia</taxon>
        <taxon>Lophotrochozoa</taxon>
        <taxon>Platyhelminthes</taxon>
        <taxon>Monogenea</taxon>
        <taxon>Monopisthocotylea</taxon>
        <taxon>Dactylogyridea</taxon>
        <taxon>Ancyrocephalidae</taxon>
        <taxon>Cichlidogyrus</taxon>
    </lineage>
</organism>
<dbReference type="AlphaFoldDB" id="A0ABD2Q0W7"/>
<dbReference type="Gene3D" id="3.40.33.10">
    <property type="entry name" value="CAP"/>
    <property type="match status" value="1"/>
</dbReference>
<proteinExistence type="predicted"/>
<dbReference type="EMBL" id="JBJKFK010001470">
    <property type="protein sequence ID" value="KAL3313008.1"/>
    <property type="molecule type" value="Genomic_DNA"/>
</dbReference>
<dbReference type="Proteomes" id="UP001626550">
    <property type="component" value="Unassembled WGS sequence"/>
</dbReference>
<gene>
    <name evidence="2" type="ORF">Ciccas_008395</name>
</gene>
<evidence type="ECO:0000313" key="2">
    <source>
        <dbReference type="EMBL" id="KAL3313008.1"/>
    </source>
</evidence>
<dbReference type="CDD" id="cd05382">
    <property type="entry name" value="CAP_GAPR1-like"/>
    <property type="match status" value="1"/>
</dbReference>
<name>A0ABD2Q0W7_9PLAT</name>